<name>A0A0C7P344_DEFTU</name>
<reference evidence="2" key="1">
    <citation type="submission" date="2014-11" db="EMBL/GenBank/DDBJ databases">
        <authorList>
            <person name="Wibberg D."/>
        </authorList>
    </citation>
    <scope>NUCLEOTIDE SEQUENCE [LARGE SCALE GENOMIC DNA]</scope>
    <source>
        <strain evidence="2">L3</strain>
    </source>
</reference>
<gene>
    <name evidence="1" type="ORF">DTL3_1000</name>
</gene>
<dbReference type="RefSeq" id="WP_045087787.1">
    <property type="nucleotide sequence ID" value="NZ_LN824141.1"/>
</dbReference>
<dbReference type="OrthoDB" id="47198at2"/>
<accession>A0A0C7P344</accession>
<dbReference type="Proteomes" id="UP000032809">
    <property type="component" value="Chromosome I"/>
</dbReference>
<sequence>MALYYLNLTPKSEGKGLHYEIHKEDCKWLEQVEHFELIGNFFNCRGAINKAKLDHPDWKIDGCFYCCKDCHNL</sequence>
<dbReference type="HOGENOM" id="CLU_191482_2_0_0"/>
<evidence type="ECO:0000313" key="2">
    <source>
        <dbReference type="Proteomes" id="UP000032809"/>
    </source>
</evidence>
<organism evidence="1 2">
    <name type="scientific">Defluviitoga tunisiensis</name>
    <dbReference type="NCBI Taxonomy" id="1006576"/>
    <lineage>
        <taxon>Bacteria</taxon>
        <taxon>Thermotogati</taxon>
        <taxon>Thermotogota</taxon>
        <taxon>Thermotogae</taxon>
        <taxon>Petrotogales</taxon>
        <taxon>Petrotogaceae</taxon>
        <taxon>Defluviitoga</taxon>
    </lineage>
</organism>
<keyword evidence="2" id="KW-1185">Reference proteome</keyword>
<dbReference type="AlphaFoldDB" id="A0A0C7P344"/>
<protein>
    <submittedName>
        <fullName evidence="1">Uncharacterized protein</fullName>
    </submittedName>
</protein>
<proteinExistence type="predicted"/>
<evidence type="ECO:0000313" key="1">
    <source>
        <dbReference type="EMBL" id="CEP78304.1"/>
    </source>
</evidence>
<dbReference type="KEGG" id="dtn:DTL3_1000"/>
<dbReference type="EMBL" id="LN824141">
    <property type="protein sequence ID" value="CEP78304.1"/>
    <property type="molecule type" value="Genomic_DNA"/>
</dbReference>